<dbReference type="Proteomes" id="UP000309340">
    <property type="component" value="Unassembled WGS sequence"/>
</dbReference>
<protein>
    <submittedName>
        <fullName evidence="2">Uncharacterized protein</fullName>
    </submittedName>
</protein>
<dbReference type="PANTHER" id="PTHR35859">
    <property type="entry name" value="NONSELECTIVE CATION CHANNEL PROTEIN"/>
    <property type="match status" value="1"/>
</dbReference>
<dbReference type="STRING" id="329884.A0A4U0Y200"/>
<dbReference type="AlphaFoldDB" id="A0A4U0Y200"/>
<evidence type="ECO:0000313" key="2">
    <source>
        <dbReference type="EMBL" id="TKA83141.1"/>
    </source>
</evidence>
<gene>
    <name evidence="2" type="ORF">B0A55_00683</name>
</gene>
<accession>A0A4U0Y200</accession>
<reference evidence="2 3" key="1">
    <citation type="submission" date="2017-03" db="EMBL/GenBank/DDBJ databases">
        <title>Genomes of endolithic fungi from Antarctica.</title>
        <authorList>
            <person name="Coleine C."/>
            <person name="Masonjones S."/>
            <person name="Stajich J.E."/>
        </authorList>
    </citation>
    <scope>NUCLEOTIDE SEQUENCE [LARGE SCALE GENOMIC DNA]</scope>
    <source>
        <strain evidence="2 3">CCFEE 5184</strain>
    </source>
</reference>
<proteinExistence type="predicted"/>
<evidence type="ECO:0000313" key="3">
    <source>
        <dbReference type="Proteomes" id="UP000309340"/>
    </source>
</evidence>
<sequence length="225" mass="25616">MWEFFTGSRRGRKESKSKDRAYSPFAGSPETSRHRIPGQSIDDDDVDDEEEGEEEEEEEEYSPRGRPKAATSYFTHRHANVDEDEEQDGEGEDGGAVDTPLLPIFSAALLDRLPLYNITHAIRLLMIQKCETTLSWEQLRTPQISQFVVKPVQSQIRTNHFTRATICALIANCLQFQKESQLHPGNAGVSRTRALISELLAMRLVKEFTTRELIDALSYDFDPLQ</sequence>
<dbReference type="OrthoDB" id="2373987at2759"/>
<name>A0A4U0Y200_9PEZI</name>
<feature type="region of interest" description="Disordered" evidence="1">
    <location>
        <begin position="1"/>
        <end position="69"/>
    </location>
</feature>
<keyword evidence="3" id="KW-1185">Reference proteome</keyword>
<dbReference type="PANTHER" id="PTHR35859:SF4">
    <property type="entry name" value="MEMBRANE CHANNEL PROTEIN, PUTATIVE (AFU_ORTHOLOGUE AFUA_6G11300)-RELATED"/>
    <property type="match status" value="1"/>
</dbReference>
<organism evidence="2 3">
    <name type="scientific">Friedmanniomyces simplex</name>
    <dbReference type="NCBI Taxonomy" id="329884"/>
    <lineage>
        <taxon>Eukaryota</taxon>
        <taxon>Fungi</taxon>
        <taxon>Dikarya</taxon>
        <taxon>Ascomycota</taxon>
        <taxon>Pezizomycotina</taxon>
        <taxon>Dothideomycetes</taxon>
        <taxon>Dothideomycetidae</taxon>
        <taxon>Mycosphaerellales</taxon>
        <taxon>Teratosphaeriaceae</taxon>
        <taxon>Friedmanniomyces</taxon>
    </lineage>
</organism>
<dbReference type="EMBL" id="NAJQ01000015">
    <property type="protein sequence ID" value="TKA83141.1"/>
    <property type="molecule type" value="Genomic_DNA"/>
</dbReference>
<feature type="compositionally biased region" description="Acidic residues" evidence="1">
    <location>
        <begin position="41"/>
        <end position="60"/>
    </location>
</feature>
<comment type="caution">
    <text evidence="2">The sequence shown here is derived from an EMBL/GenBank/DDBJ whole genome shotgun (WGS) entry which is preliminary data.</text>
</comment>
<feature type="region of interest" description="Disordered" evidence="1">
    <location>
        <begin position="78"/>
        <end position="97"/>
    </location>
</feature>
<feature type="compositionally biased region" description="Acidic residues" evidence="1">
    <location>
        <begin position="82"/>
        <end position="95"/>
    </location>
</feature>
<feature type="non-terminal residue" evidence="2">
    <location>
        <position position="225"/>
    </location>
</feature>
<dbReference type="InterPro" id="IPR052971">
    <property type="entry name" value="TRP_calcium_channel"/>
</dbReference>
<evidence type="ECO:0000256" key="1">
    <source>
        <dbReference type="SAM" id="MobiDB-lite"/>
    </source>
</evidence>